<reference evidence="2 3" key="1">
    <citation type="submission" date="2011-10" db="EMBL/GenBank/DDBJ databases">
        <title>Genome sequence of Gluconobacter morbifer G707, isolated from Drosophila gut.</title>
        <authorList>
            <person name="Lee W.-J."/>
            <person name="Kim E.-K."/>
        </authorList>
    </citation>
    <scope>NUCLEOTIDE SEQUENCE [LARGE SCALE GENOMIC DNA]</scope>
    <source>
        <strain evidence="2 3">G707</strain>
    </source>
</reference>
<gene>
    <name evidence="2" type="ORF">GMO_26430</name>
</gene>
<feature type="domain" description="Glycine-rich" evidence="1">
    <location>
        <begin position="9"/>
        <end position="145"/>
    </location>
</feature>
<evidence type="ECO:0000313" key="3">
    <source>
        <dbReference type="Proteomes" id="UP000004949"/>
    </source>
</evidence>
<proteinExistence type="predicted"/>
<dbReference type="eggNOG" id="ENOG5030MCA">
    <property type="taxonomic scope" value="Bacteria"/>
</dbReference>
<sequence length="185" mass="18914">MAIIMADTSMTVPAWATRVELRAIGGGGGGSSSLATDTTGSFCGAGGGAGGDAWGVYAVSPTGGGLSVTVGRGGPSEQTGGPTLVSYEGQTLLQAEGGQGGLFYSTDGSAGGTGGLASGGTLWDQTGTSGGDGQSGAYTFSGYGGRPLGWWWTVRQSGWQRRYPLWCRRRRCIFCVRNKCALYWR</sequence>
<protein>
    <recommendedName>
        <fullName evidence="1">Glycine-rich domain-containing protein</fullName>
    </recommendedName>
</protein>
<name>G6XMC5_9PROT</name>
<organism evidence="2 3">
    <name type="scientific">Gluconobacter morbifer G707</name>
    <dbReference type="NCBI Taxonomy" id="1088869"/>
    <lineage>
        <taxon>Bacteria</taxon>
        <taxon>Pseudomonadati</taxon>
        <taxon>Pseudomonadota</taxon>
        <taxon>Alphaproteobacteria</taxon>
        <taxon>Acetobacterales</taxon>
        <taxon>Acetobacteraceae</taxon>
        <taxon>Gluconobacter</taxon>
    </lineage>
</organism>
<keyword evidence="3" id="KW-1185">Reference proteome</keyword>
<dbReference type="AlphaFoldDB" id="G6XMC5"/>
<dbReference type="Pfam" id="PF21722">
    <property type="entry name" value="Gly_rich_2"/>
    <property type="match status" value="1"/>
</dbReference>
<dbReference type="InterPro" id="IPR049304">
    <property type="entry name" value="Gly_rich_dom"/>
</dbReference>
<dbReference type="PATRIC" id="fig|1088869.3.peg.2634"/>
<evidence type="ECO:0000259" key="1">
    <source>
        <dbReference type="Pfam" id="PF21722"/>
    </source>
</evidence>
<dbReference type="Proteomes" id="UP000004949">
    <property type="component" value="Unassembled WGS sequence"/>
</dbReference>
<comment type="caution">
    <text evidence="2">The sequence shown here is derived from an EMBL/GenBank/DDBJ whole genome shotgun (WGS) entry which is preliminary data.</text>
</comment>
<accession>G6XMC5</accession>
<dbReference type="EMBL" id="AGQV01000013">
    <property type="protein sequence ID" value="EHH67023.1"/>
    <property type="molecule type" value="Genomic_DNA"/>
</dbReference>
<evidence type="ECO:0000313" key="2">
    <source>
        <dbReference type="EMBL" id="EHH67023.1"/>
    </source>
</evidence>
<dbReference type="STRING" id="1088869.GMO_26430"/>